<feature type="domain" description="Amine oxidase" evidence="1">
    <location>
        <begin position="10"/>
        <end position="304"/>
    </location>
</feature>
<evidence type="ECO:0000313" key="3">
    <source>
        <dbReference type="Proteomes" id="UP000242502"/>
    </source>
</evidence>
<evidence type="ECO:0000313" key="2">
    <source>
        <dbReference type="EMBL" id="ODS22766.1"/>
    </source>
</evidence>
<organism evidence="2 3">
    <name type="scientific">Candidatus Endobugula sertula</name>
    <name type="common">Bugula neritina bacterial symbiont</name>
    <dbReference type="NCBI Taxonomy" id="62101"/>
    <lineage>
        <taxon>Bacteria</taxon>
        <taxon>Pseudomonadati</taxon>
        <taxon>Pseudomonadota</taxon>
        <taxon>Gammaproteobacteria</taxon>
        <taxon>Cellvibrionales</taxon>
        <taxon>Cellvibrionaceae</taxon>
        <taxon>Candidatus Endobugula</taxon>
    </lineage>
</organism>
<comment type="caution">
    <text evidence="2">The sequence shown here is derived from an EMBL/GenBank/DDBJ whole genome shotgun (WGS) entry which is preliminary data.</text>
</comment>
<dbReference type="Proteomes" id="UP000242502">
    <property type="component" value="Unassembled WGS sequence"/>
</dbReference>
<evidence type="ECO:0000259" key="1">
    <source>
        <dbReference type="Pfam" id="PF01593"/>
    </source>
</evidence>
<dbReference type="STRING" id="62101.AB835_12330"/>
<gene>
    <name evidence="2" type="ORF">AB835_12330</name>
</gene>
<dbReference type="Pfam" id="PF01593">
    <property type="entry name" value="Amino_oxidase"/>
    <property type="match status" value="1"/>
</dbReference>
<dbReference type="InterPro" id="IPR036188">
    <property type="entry name" value="FAD/NAD-bd_sf"/>
</dbReference>
<dbReference type="GO" id="GO:0016491">
    <property type="term" value="F:oxidoreductase activity"/>
    <property type="evidence" value="ECO:0007669"/>
    <property type="project" value="InterPro"/>
</dbReference>
<sequence length="421" mass="47504">MKIAIIGSGISGLTCAYLLNRQHDITIFESSDSVGGHTATKDVNVNGQHYAIDTGFIVYNDWTYPNFIKLLDELKVVTQPTDMSFSVHCESSGLEYGGSHLNTLFAQRRNLFKPRYWQMLRDILRFNKESIADLELEKVDPDSTLGDYLHKQHYSSAFIQDYLIPMGSAIWSASTQTMLNFPLLFFIRFFKNHGLLSVNHRPQWRVISGGSKCYLTPLKESFKEKIKTSCRVDTVTRSEKGVTINAKGCEPESFDQVVFACHSDQALAMLAHPSIEEQRLLSAIPYQNNDVVLHTDTQLLPKRKLAWSSWNYLKASNNQTAQQQASAILTYNMNILQGIVAPETFCVTLNATDKIDATKILGRYQYAHPVFSLASEAAVKNWYTINGINRTWFCGAYWGNGFHEDGVNSALRVTEALGVPW</sequence>
<accession>A0A1D2QMG5</accession>
<dbReference type="PANTHER" id="PTHR42923:SF17">
    <property type="entry name" value="AMINE OXIDASE DOMAIN-CONTAINING PROTEIN"/>
    <property type="match status" value="1"/>
</dbReference>
<dbReference type="InterPro" id="IPR002937">
    <property type="entry name" value="Amino_oxidase"/>
</dbReference>
<reference evidence="2 3" key="1">
    <citation type="journal article" date="2016" name="Appl. Environ. Microbiol.">
        <title>Lack of Overt Genome Reduction in the Bryostatin-Producing Bryozoan Symbiont "Candidatus Endobugula sertula".</title>
        <authorList>
            <person name="Miller I.J."/>
            <person name="Vanee N."/>
            <person name="Fong S.S."/>
            <person name="Lim-Fong G.E."/>
            <person name="Kwan J.C."/>
        </authorList>
    </citation>
    <scope>NUCLEOTIDE SEQUENCE [LARGE SCALE GENOMIC DNA]</scope>
    <source>
        <strain evidence="2">AB1-4</strain>
    </source>
</reference>
<dbReference type="EMBL" id="MDLC01000053">
    <property type="protein sequence ID" value="ODS22766.1"/>
    <property type="molecule type" value="Genomic_DNA"/>
</dbReference>
<dbReference type="Gene3D" id="3.50.50.60">
    <property type="entry name" value="FAD/NAD(P)-binding domain"/>
    <property type="match status" value="1"/>
</dbReference>
<dbReference type="SUPFAM" id="SSF51905">
    <property type="entry name" value="FAD/NAD(P)-binding domain"/>
    <property type="match status" value="1"/>
</dbReference>
<dbReference type="AlphaFoldDB" id="A0A1D2QMG5"/>
<name>A0A1D2QMG5_9GAMM</name>
<dbReference type="InterPro" id="IPR050464">
    <property type="entry name" value="Zeta_carotene_desat/Oxidored"/>
</dbReference>
<protein>
    <submittedName>
        <fullName evidence="2">FAD-dependent oxidoreductase</fullName>
    </submittedName>
</protein>
<proteinExistence type="predicted"/>
<dbReference type="PANTHER" id="PTHR42923">
    <property type="entry name" value="PROTOPORPHYRINOGEN OXIDASE"/>
    <property type="match status" value="1"/>
</dbReference>